<sequence>MIHVPGHFGEFLQGRLGPSGPVALISVPCPALGVRGQSVPRAGLNLHGGLLTPALARQMLARLGLRPRGHFALHPLAEPGCGTGVSTASLVALALLAGWRGSPQDLAAACVGVEGASDPLMFARPERMLWASRQGRCLESLPPVPKFEMIGGLWGAPRRTIATDSDFPDVEDLVQAWRRADDLAGFAALASESAARTLALRGPSGDPTAELAQRVGALGYCIAHTGAARGLIFAPGCVPRGAAQMLRDAGLRGVIQFRGGSA</sequence>
<proteinExistence type="predicted"/>
<protein>
    <submittedName>
        <fullName evidence="1">Propanediol utilization protein</fullName>
    </submittedName>
</protein>
<accession>A0ABS8YZT3</accession>
<dbReference type="EMBL" id="JAJUOS010000016">
    <property type="protein sequence ID" value="MCE5975038.1"/>
    <property type="molecule type" value="Genomic_DNA"/>
</dbReference>
<evidence type="ECO:0000313" key="2">
    <source>
        <dbReference type="Proteomes" id="UP001521181"/>
    </source>
</evidence>
<organism evidence="1 2">
    <name type="scientific">Rhodobacter flavimaris</name>
    <dbReference type="NCBI Taxonomy" id="2907145"/>
    <lineage>
        <taxon>Bacteria</taxon>
        <taxon>Pseudomonadati</taxon>
        <taxon>Pseudomonadota</taxon>
        <taxon>Alphaproteobacteria</taxon>
        <taxon>Rhodobacterales</taxon>
        <taxon>Rhodobacter group</taxon>
        <taxon>Rhodobacter</taxon>
    </lineage>
</organism>
<evidence type="ECO:0000313" key="1">
    <source>
        <dbReference type="EMBL" id="MCE5975038.1"/>
    </source>
</evidence>
<gene>
    <name evidence="1" type="ORF">LZA78_16285</name>
</gene>
<dbReference type="RefSeq" id="WP_233677972.1">
    <property type="nucleotide sequence ID" value="NZ_JAJUOS010000016.1"/>
</dbReference>
<dbReference type="Proteomes" id="UP001521181">
    <property type="component" value="Unassembled WGS sequence"/>
</dbReference>
<reference evidence="1 2" key="1">
    <citation type="submission" date="2021-12" db="EMBL/GenBank/DDBJ databases">
        <title>Sinirhodobacter sp. WL0062 is a bacterium isolated from seawater.</title>
        <authorList>
            <person name="Wang L."/>
            <person name="He W."/>
            <person name="Zhang D.-F."/>
        </authorList>
    </citation>
    <scope>NUCLEOTIDE SEQUENCE [LARGE SCALE GENOMIC DNA]</scope>
    <source>
        <strain evidence="1 2">WL0062</strain>
    </source>
</reference>
<keyword evidence="2" id="KW-1185">Reference proteome</keyword>
<name>A0ABS8YZT3_9RHOB</name>
<comment type="caution">
    <text evidence="1">The sequence shown here is derived from an EMBL/GenBank/DDBJ whole genome shotgun (WGS) entry which is preliminary data.</text>
</comment>